<comment type="caution">
    <text evidence="3">The sequence shown here is derived from an EMBL/GenBank/DDBJ whole genome shotgun (WGS) entry which is preliminary data.</text>
</comment>
<dbReference type="RefSeq" id="WP_125671645.1">
    <property type="nucleotide sequence ID" value="NZ_RCOS01000102.1"/>
</dbReference>
<evidence type="ECO:0000313" key="3">
    <source>
        <dbReference type="EMBL" id="RSN74023.1"/>
    </source>
</evidence>
<sequence length="399" mass="45664">MTRVVVLGAGVVAPAIVYDLADDDVSPFVDDILVADINEEKAKAVVEGARKFTRRKKLEHAKVDVRNVEETAELLKGADIVVNGIIYYYIPQVMEAALKAGVHYTDLGSEVPILKKQFEFNDRYKEAGLLAIPGLGGCPGMINVAARYAIERLDEVERLFLREGWVDFNDYESLRIPLPVPYSLDCILDEYMHPVEIWEDGKIKLIQPVREEDREVMYFPPPVGVQELYYIEHPEVWTLGETFKSKGLRYVDYKLSYPRDLYMKYKLITDLGLSRDDPIKVKGIEIVPRDLLRELVNMTFKGKDIPPNDYDIMRVIAEGKKDGERKRITVDMHTEWSRKWNLSAQAVTVGTPTSIAVQMIATGKIKERGVKNPEEVIEPLPFFKELKKRGIRIYVEEEL</sequence>
<dbReference type="Gene3D" id="3.30.360.10">
    <property type="entry name" value="Dihydrodipicolinate Reductase, domain 2"/>
    <property type="match status" value="1"/>
</dbReference>
<name>A0A3R9R3F0_9CREN</name>
<dbReference type="InterPro" id="IPR005097">
    <property type="entry name" value="Sacchrp_dh_NADP-bd"/>
</dbReference>
<dbReference type="InterPro" id="IPR036291">
    <property type="entry name" value="NAD(P)-bd_dom_sf"/>
</dbReference>
<evidence type="ECO:0000259" key="1">
    <source>
        <dbReference type="Pfam" id="PF03435"/>
    </source>
</evidence>
<dbReference type="Proteomes" id="UP000277582">
    <property type="component" value="Unassembled WGS sequence"/>
</dbReference>
<proteinExistence type="predicted"/>
<keyword evidence="4" id="KW-1185">Reference proteome</keyword>
<dbReference type="InterPro" id="IPR032095">
    <property type="entry name" value="Sacchrp_dh-like_C"/>
</dbReference>
<dbReference type="Gene3D" id="3.40.50.720">
    <property type="entry name" value="NAD(P)-binding Rossmann-like Domain"/>
    <property type="match status" value="1"/>
</dbReference>
<feature type="domain" description="Saccharopine dehydrogenase NADP binding" evidence="1">
    <location>
        <begin position="4"/>
        <end position="132"/>
    </location>
</feature>
<accession>A0A3R9R3F0</accession>
<dbReference type="OrthoDB" id="144472at2157"/>
<dbReference type="SUPFAM" id="SSF55347">
    <property type="entry name" value="Glyceraldehyde-3-phosphate dehydrogenase-like, C-terminal domain"/>
    <property type="match status" value="1"/>
</dbReference>
<dbReference type="Pfam" id="PF16653">
    <property type="entry name" value="Sacchrp_dh_C"/>
    <property type="match status" value="1"/>
</dbReference>
<gene>
    <name evidence="3" type="ORF">D6D85_08900</name>
</gene>
<organism evidence="3 4">
    <name type="scientific">Candidatus Methanodesulfokora washburnensis</name>
    <dbReference type="NCBI Taxonomy" id="2478471"/>
    <lineage>
        <taxon>Archaea</taxon>
        <taxon>Thermoproteota</taxon>
        <taxon>Candidatus Korarchaeia</taxon>
        <taxon>Candidatus Korarchaeia incertae sedis</taxon>
        <taxon>Candidatus Methanodesulfokora</taxon>
    </lineage>
</organism>
<dbReference type="AlphaFoldDB" id="A0A3R9R3F0"/>
<evidence type="ECO:0008006" key="5">
    <source>
        <dbReference type="Google" id="ProtNLM"/>
    </source>
</evidence>
<dbReference type="SUPFAM" id="SSF51735">
    <property type="entry name" value="NAD(P)-binding Rossmann-fold domains"/>
    <property type="match status" value="1"/>
</dbReference>
<reference evidence="3 4" key="1">
    <citation type="submission" date="2018-10" db="EMBL/GenBank/DDBJ databases">
        <title>Co-occurring genomic capacity for anaerobic methane metabolism and dissimilatory sulfite reduction discovered in the Korarchaeota.</title>
        <authorList>
            <person name="Mckay L.J."/>
            <person name="Dlakic M."/>
            <person name="Fields M.W."/>
            <person name="Delmont T.O."/>
            <person name="Eren A.M."/>
            <person name="Jay Z.J."/>
            <person name="Klingelsmith K.B."/>
            <person name="Rusch D.B."/>
            <person name="Inskeep W.P."/>
        </authorList>
    </citation>
    <scope>NUCLEOTIDE SEQUENCE [LARGE SCALE GENOMIC DNA]</scope>
    <source>
        <strain evidence="3 4">MDKW</strain>
    </source>
</reference>
<protein>
    <recommendedName>
        <fullName evidence="5">Saccharopine dehydrogenase</fullName>
    </recommendedName>
</protein>
<dbReference type="PANTHER" id="PTHR43796:SF2">
    <property type="entry name" value="CARBOXYNORSPERMIDINE SYNTHASE"/>
    <property type="match status" value="1"/>
</dbReference>
<feature type="domain" description="Saccharopine dehydrogenase-like C-terminal" evidence="2">
    <location>
        <begin position="136"/>
        <end position="391"/>
    </location>
</feature>
<dbReference type="EMBL" id="RCOS01000102">
    <property type="protein sequence ID" value="RSN74023.1"/>
    <property type="molecule type" value="Genomic_DNA"/>
</dbReference>
<evidence type="ECO:0000259" key="2">
    <source>
        <dbReference type="Pfam" id="PF16653"/>
    </source>
</evidence>
<dbReference type="PANTHER" id="PTHR43796">
    <property type="entry name" value="CARBOXYNORSPERMIDINE SYNTHASE"/>
    <property type="match status" value="1"/>
</dbReference>
<dbReference type="Pfam" id="PF03435">
    <property type="entry name" value="Sacchrp_dh_NADP"/>
    <property type="match status" value="1"/>
</dbReference>
<evidence type="ECO:0000313" key="4">
    <source>
        <dbReference type="Proteomes" id="UP000277582"/>
    </source>
</evidence>